<evidence type="ECO:0000313" key="1">
    <source>
        <dbReference type="EMBL" id="MBV4524354.1"/>
    </source>
</evidence>
<name>A0ABS6QZP8_9PSED</name>
<gene>
    <name evidence="1" type="ORF">KVG88_30230</name>
</gene>
<accession>A0ABS6QZP8</accession>
<evidence type="ECO:0000313" key="2">
    <source>
        <dbReference type="Proteomes" id="UP001049200"/>
    </source>
</evidence>
<proteinExistence type="predicted"/>
<protein>
    <submittedName>
        <fullName evidence="1">Uncharacterized protein</fullName>
    </submittedName>
</protein>
<organism evidence="1 2">
    <name type="scientific">Pseudomonas azerbaijanoccidentalis</name>
    <dbReference type="NCBI Taxonomy" id="2842347"/>
    <lineage>
        <taxon>Bacteria</taxon>
        <taxon>Pseudomonadati</taxon>
        <taxon>Pseudomonadota</taxon>
        <taxon>Gammaproteobacteria</taxon>
        <taxon>Pseudomonadales</taxon>
        <taxon>Pseudomonadaceae</taxon>
        <taxon>Pseudomonas</taxon>
    </lineage>
</organism>
<keyword evidence="2" id="KW-1185">Reference proteome</keyword>
<sequence length="76" mass="8796">MGIWNISNVPHHPDTRLRLACQREARNGRHMVSAYDGERLVYTQCYDHWTWLGHNHGGELMPAFIRHAEQKAAASE</sequence>
<comment type="caution">
    <text evidence="1">The sequence shown here is derived from an EMBL/GenBank/DDBJ whole genome shotgun (WGS) entry which is preliminary data.</text>
</comment>
<dbReference type="EMBL" id="JAHSTU010000014">
    <property type="protein sequence ID" value="MBV4524354.1"/>
    <property type="molecule type" value="Genomic_DNA"/>
</dbReference>
<reference evidence="1" key="1">
    <citation type="submission" date="2021-06" db="EMBL/GenBank/DDBJ databases">
        <title>Updating the genus Pseudomonas: Description of 43 new species and partition of the Pseudomonas putida group.</title>
        <authorList>
            <person name="Girard L."/>
            <person name="Lood C."/>
            <person name="Vandamme P."/>
            <person name="Rokni-Zadeh H."/>
            <person name="Van Noort V."/>
            <person name="Hofte M."/>
            <person name="Lavigne R."/>
            <person name="De Mot R."/>
        </authorList>
    </citation>
    <scope>NUCLEOTIDE SEQUENCE</scope>
    <source>
        <strain evidence="1">SWRI74</strain>
    </source>
</reference>
<dbReference type="RefSeq" id="WP_217873556.1">
    <property type="nucleotide sequence ID" value="NZ_JAHSTU010000014.1"/>
</dbReference>
<dbReference type="Proteomes" id="UP001049200">
    <property type="component" value="Unassembled WGS sequence"/>
</dbReference>